<comment type="caution">
    <text evidence="1">The sequence shown here is derived from an EMBL/GenBank/DDBJ whole genome shotgun (WGS) entry which is preliminary data.</text>
</comment>
<evidence type="ECO:0000313" key="1">
    <source>
        <dbReference type="EMBL" id="TCT02384.1"/>
    </source>
</evidence>
<dbReference type="Proteomes" id="UP000294664">
    <property type="component" value="Unassembled WGS sequence"/>
</dbReference>
<dbReference type="RefSeq" id="WP_165933811.1">
    <property type="nucleotide sequence ID" value="NZ_SMAI01000013.1"/>
</dbReference>
<reference evidence="1 2" key="1">
    <citation type="submission" date="2019-03" db="EMBL/GenBank/DDBJ databases">
        <title>Genomic Encyclopedia of Type Strains, Phase IV (KMG-IV): sequencing the most valuable type-strain genomes for metagenomic binning, comparative biology and taxonomic classification.</title>
        <authorList>
            <person name="Goeker M."/>
        </authorList>
    </citation>
    <scope>NUCLEOTIDE SEQUENCE [LARGE SCALE GENOMIC DNA]</scope>
    <source>
        <strain evidence="1 2">DSM 9035</strain>
    </source>
</reference>
<protein>
    <submittedName>
        <fullName evidence="1">Uncharacterized protein</fullName>
    </submittedName>
</protein>
<evidence type="ECO:0000313" key="2">
    <source>
        <dbReference type="Proteomes" id="UP000294664"/>
    </source>
</evidence>
<gene>
    <name evidence="1" type="ORF">EDC64_11330</name>
</gene>
<keyword evidence="2" id="KW-1185">Reference proteome</keyword>
<dbReference type="EMBL" id="SMAI01000013">
    <property type="protein sequence ID" value="TCT02384.1"/>
    <property type="molecule type" value="Genomic_DNA"/>
</dbReference>
<sequence length="48" mass="5193">MPKSVLYAIIAVILVGGGVYAYQAYEKDRNTLQIEVGPNGMKVDPPGR</sequence>
<accession>A0A4R3LPJ2</accession>
<name>A0A4R3LPJ2_9HYPH</name>
<dbReference type="AlphaFoldDB" id="A0A4R3LPJ2"/>
<organism evidence="1 2">
    <name type="scientific">Aquabacter spiritensis</name>
    <dbReference type="NCBI Taxonomy" id="933073"/>
    <lineage>
        <taxon>Bacteria</taxon>
        <taxon>Pseudomonadati</taxon>
        <taxon>Pseudomonadota</taxon>
        <taxon>Alphaproteobacteria</taxon>
        <taxon>Hyphomicrobiales</taxon>
        <taxon>Xanthobacteraceae</taxon>
        <taxon>Aquabacter</taxon>
    </lineage>
</organism>
<proteinExistence type="predicted"/>